<gene>
    <name evidence="1" type="ORF">LAZ67_X002427</name>
</gene>
<evidence type="ECO:0000313" key="1">
    <source>
        <dbReference type="EMBL" id="UYV84515.1"/>
    </source>
</evidence>
<dbReference type="Gene3D" id="1.20.5.110">
    <property type="match status" value="1"/>
</dbReference>
<dbReference type="EMBL" id="CP092886">
    <property type="protein sequence ID" value="UYV84515.1"/>
    <property type="molecule type" value="Genomic_DNA"/>
</dbReference>
<organism evidence="1 2">
    <name type="scientific">Cordylochernes scorpioides</name>
    <dbReference type="NCBI Taxonomy" id="51811"/>
    <lineage>
        <taxon>Eukaryota</taxon>
        <taxon>Metazoa</taxon>
        <taxon>Ecdysozoa</taxon>
        <taxon>Arthropoda</taxon>
        <taxon>Chelicerata</taxon>
        <taxon>Arachnida</taxon>
        <taxon>Pseudoscorpiones</taxon>
        <taxon>Cheliferoidea</taxon>
        <taxon>Chernetidae</taxon>
        <taxon>Cordylochernes</taxon>
    </lineage>
</organism>
<accession>A0ABY6LXL8</accession>
<keyword evidence="2" id="KW-1185">Reference proteome</keyword>
<dbReference type="PANTHER" id="PTHR11505">
    <property type="entry name" value="L1 TRANSPOSABLE ELEMENT-RELATED"/>
    <property type="match status" value="1"/>
</dbReference>
<sequence length="376" mass="43282">MALQKHSYAYLIKTKLQSIEQKMVDWDQRLGAVETSLKKGMEAVTANDARVLRLEEHVESMERKLTENNLVIYGLNGTENENSDETLTKDYSPKIRDQRRILNAKRKELSERGTKAKLRDNRLLVNGIEQNPGPPTKKQTTLTASVHSGERESIDGELKMLILNMATEIKSLGERIDIRLTKIETRMDDWDKRFCNIEEKLTKCIESQQATEKLASCNSLKVNELEARVEFFETRLHEPNLMFYGIEREGDKNQADCNLKIQNIIRDKMEIGDDLKITKCHRLSRGSNAPVLVVVPDYTDRAKIFKNAYKLRDTKILISKDYSKNVREQRRILIAKRKELGERGIKSKLRDNKLFVNDKVCKVMNGQVVDSTGVAI</sequence>
<protein>
    <submittedName>
        <fullName evidence="1">Uncharacterized protein</fullName>
    </submittedName>
</protein>
<name>A0ABY6LXL8_9ARAC</name>
<proteinExistence type="predicted"/>
<dbReference type="Gene3D" id="3.30.70.1820">
    <property type="entry name" value="L1 transposable element, RRM domain"/>
    <property type="match status" value="1"/>
</dbReference>
<dbReference type="InterPro" id="IPR004244">
    <property type="entry name" value="Transposase_22"/>
</dbReference>
<dbReference type="Proteomes" id="UP001235939">
    <property type="component" value="Chromosome X"/>
</dbReference>
<reference evidence="1 2" key="1">
    <citation type="submission" date="2022-03" db="EMBL/GenBank/DDBJ databases">
        <title>A chromosomal length assembly of Cordylochernes scorpioides.</title>
        <authorList>
            <person name="Zeh D."/>
            <person name="Zeh J."/>
        </authorList>
    </citation>
    <scope>NUCLEOTIDE SEQUENCE [LARGE SCALE GENOMIC DNA]</scope>
    <source>
        <strain evidence="1">IN4F17</strain>
        <tissue evidence="1">Whole Body</tissue>
    </source>
</reference>
<evidence type="ECO:0000313" key="2">
    <source>
        <dbReference type="Proteomes" id="UP001235939"/>
    </source>
</evidence>